<dbReference type="AlphaFoldDB" id="A0A5A7PUR1"/>
<dbReference type="InterPro" id="IPR036291">
    <property type="entry name" value="NAD(P)-bd_dom_sf"/>
</dbReference>
<name>A0A5A7PUR1_STRAF</name>
<dbReference type="GO" id="GO:0080019">
    <property type="term" value="F:alcohol-forming very long-chain fatty acyl-CoA reductase activity"/>
    <property type="evidence" value="ECO:0007669"/>
    <property type="project" value="InterPro"/>
</dbReference>
<dbReference type="GO" id="GO:0035336">
    <property type="term" value="P:long-chain fatty-acyl-CoA metabolic process"/>
    <property type="evidence" value="ECO:0007669"/>
    <property type="project" value="TreeGrafter"/>
</dbReference>
<accession>A0A5A7PUR1</accession>
<dbReference type="Gene3D" id="3.40.50.720">
    <property type="entry name" value="NAD(P)-binding Rossmann-like Domain"/>
    <property type="match status" value="1"/>
</dbReference>
<proteinExistence type="inferred from homology"/>
<dbReference type="EMBL" id="BKCP01005183">
    <property type="protein sequence ID" value="GER36575.1"/>
    <property type="molecule type" value="Genomic_DNA"/>
</dbReference>
<dbReference type="PANTHER" id="PTHR11011">
    <property type="entry name" value="MALE STERILITY PROTEIN 2-RELATED"/>
    <property type="match status" value="1"/>
</dbReference>
<dbReference type="EC" id="1.2.1.84" evidence="1"/>
<comment type="function">
    <text evidence="1">Catalyzes the reduction of fatty acyl-CoA to fatty alcohols.</text>
</comment>
<evidence type="ECO:0000313" key="4">
    <source>
        <dbReference type="Proteomes" id="UP000325081"/>
    </source>
</evidence>
<keyword evidence="1" id="KW-0444">Lipid biosynthesis</keyword>
<keyword evidence="1" id="KW-0521">NADP</keyword>
<feature type="non-terminal residue" evidence="3">
    <location>
        <position position="246"/>
    </location>
</feature>
<protein>
    <recommendedName>
        <fullName evidence="1">Fatty acyl-CoA reductase</fullName>
        <ecNumber evidence="1">1.2.1.84</ecNumber>
    </recommendedName>
</protein>
<comment type="caution">
    <text evidence="3">The sequence shown here is derived from an EMBL/GenBank/DDBJ whole genome shotgun (WGS) entry which is preliminary data.</text>
</comment>
<reference evidence="4" key="1">
    <citation type="journal article" date="2019" name="Curr. Biol.">
        <title>Genome Sequence of Striga asiatica Provides Insight into the Evolution of Plant Parasitism.</title>
        <authorList>
            <person name="Yoshida S."/>
            <person name="Kim S."/>
            <person name="Wafula E.K."/>
            <person name="Tanskanen J."/>
            <person name="Kim Y.M."/>
            <person name="Honaas L."/>
            <person name="Yang Z."/>
            <person name="Spallek T."/>
            <person name="Conn C.E."/>
            <person name="Ichihashi Y."/>
            <person name="Cheong K."/>
            <person name="Cui S."/>
            <person name="Der J.P."/>
            <person name="Gundlach H."/>
            <person name="Jiao Y."/>
            <person name="Hori C."/>
            <person name="Ishida J.K."/>
            <person name="Kasahara H."/>
            <person name="Kiba T."/>
            <person name="Kim M.S."/>
            <person name="Koo N."/>
            <person name="Laohavisit A."/>
            <person name="Lee Y.H."/>
            <person name="Lumba S."/>
            <person name="McCourt P."/>
            <person name="Mortimer J.C."/>
            <person name="Mutuku J.M."/>
            <person name="Nomura T."/>
            <person name="Sasaki-Sekimoto Y."/>
            <person name="Seto Y."/>
            <person name="Wang Y."/>
            <person name="Wakatake T."/>
            <person name="Sakakibara H."/>
            <person name="Demura T."/>
            <person name="Yamaguchi S."/>
            <person name="Yoneyama K."/>
            <person name="Manabe R.I."/>
            <person name="Nelson D.C."/>
            <person name="Schulman A.H."/>
            <person name="Timko M.P."/>
            <person name="dePamphilis C.W."/>
            <person name="Choi D."/>
            <person name="Shirasu K."/>
        </authorList>
    </citation>
    <scope>NUCLEOTIDE SEQUENCE [LARGE SCALE GENOMIC DNA]</scope>
    <source>
        <strain evidence="4">cv. UVA1</strain>
    </source>
</reference>
<dbReference type="PANTHER" id="PTHR11011:SF99">
    <property type="entry name" value="FATTY ACYL-COA REDUCTASE 3"/>
    <property type="match status" value="1"/>
</dbReference>
<dbReference type="SUPFAM" id="SSF51735">
    <property type="entry name" value="NAD(P)-binding Rossmann-fold domains"/>
    <property type="match status" value="1"/>
</dbReference>
<comment type="similarity">
    <text evidence="1">Belongs to the fatty acyl-CoA reductase family.</text>
</comment>
<keyword evidence="4" id="KW-1185">Reference proteome</keyword>
<dbReference type="GO" id="GO:0102965">
    <property type="term" value="F:alcohol-forming long-chain fatty acyl-CoA reductase activity"/>
    <property type="evidence" value="ECO:0007669"/>
    <property type="project" value="UniProtKB-EC"/>
</dbReference>
<keyword evidence="1" id="KW-0443">Lipid metabolism</keyword>
<comment type="catalytic activity">
    <reaction evidence="1">
        <text>a long-chain fatty acyl-CoA + 2 NADPH + 2 H(+) = a long-chain primary fatty alcohol + 2 NADP(+) + CoA</text>
        <dbReference type="Rhea" id="RHEA:52716"/>
        <dbReference type="ChEBI" id="CHEBI:15378"/>
        <dbReference type="ChEBI" id="CHEBI:57287"/>
        <dbReference type="ChEBI" id="CHEBI:57783"/>
        <dbReference type="ChEBI" id="CHEBI:58349"/>
        <dbReference type="ChEBI" id="CHEBI:77396"/>
        <dbReference type="ChEBI" id="CHEBI:83139"/>
        <dbReference type="EC" id="1.2.1.84"/>
    </reaction>
</comment>
<gene>
    <name evidence="3" type="ORF">STAS_12916</name>
</gene>
<keyword evidence="1" id="KW-0560">Oxidoreductase</keyword>
<organism evidence="3 4">
    <name type="scientific">Striga asiatica</name>
    <name type="common">Asiatic witchweed</name>
    <name type="synonym">Buchnera asiatica</name>
    <dbReference type="NCBI Taxonomy" id="4170"/>
    <lineage>
        <taxon>Eukaryota</taxon>
        <taxon>Viridiplantae</taxon>
        <taxon>Streptophyta</taxon>
        <taxon>Embryophyta</taxon>
        <taxon>Tracheophyta</taxon>
        <taxon>Spermatophyta</taxon>
        <taxon>Magnoliopsida</taxon>
        <taxon>eudicotyledons</taxon>
        <taxon>Gunneridae</taxon>
        <taxon>Pentapetalae</taxon>
        <taxon>asterids</taxon>
        <taxon>lamiids</taxon>
        <taxon>Lamiales</taxon>
        <taxon>Orobanchaceae</taxon>
        <taxon>Buchnereae</taxon>
        <taxon>Striga</taxon>
    </lineage>
</organism>
<dbReference type="Pfam" id="PF07993">
    <property type="entry name" value="NAD_binding_4"/>
    <property type="match status" value="1"/>
</dbReference>
<dbReference type="OrthoDB" id="909243at2759"/>
<dbReference type="InterPro" id="IPR026055">
    <property type="entry name" value="FAR"/>
</dbReference>
<evidence type="ECO:0000313" key="3">
    <source>
        <dbReference type="EMBL" id="GER36575.1"/>
    </source>
</evidence>
<dbReference type="Proteomes" id="UP000325081">
    <property type="component" value="Unassembled WGS sequence"/>
</dbReference>
<dbReference type="GO" id="GO:0010345">
    <property type="term" value="P:suberin biosynthetic process"/>
    <property type="evidence" value="ECO:0007669"/>
    <property type="project" value="TreeGrafter"/>
</dbReference>
<feature type="domain" description="Thioester reductase (TE)" evidence="2">
    <location>
        <begin position="35"/>
        <end position="221"/>
    </location>
</feature>
<evidence type="ECO:0000259" key="2">
    <source>
        <dbReference type="Pfam" id="PF07993"/>
    </source>
</evidence>
<dbReference type="InterPro" id="IPR013120">
    <property type="entry name" value="FAR_NAD-bd"/>
</dbReference>
<sequence>MVQFDFTFKQTHLSHLSLMEFGRILSFLEHSSILVTGANGFLAKIFIEKILRVQPEIKKLYLLLRAPDTKTAMSRFNTEVMEKDLFKVLKEKYGDNLDYIISEKVRVVAGDITCENLGVKDQYLLEEMWEKVDIVLNLAATTKFDERYDVALGLNTLGVGHVCHFSRKCKQLKVLVHVSTAYVSGEKEGLILESPYKMGETLNGTLGLDIDEEKKLVDETLKHVKDENRSEDFIAATMKDLGIQRL</sequence>
<evidence type="ECO:0000256" key="1">
    <source>
        <dbReference type="RuleBase" id="RU363097"/>
    </source>
</evidence>